<name>A0A7W7PYM1_9ACTN</name>
<dbReference type="InterPro" id="IPR029058">
    <property type="entry name" value="AB_hydrolase_fold"/>
</dbReference>
<feature type="transmembrane region" description="Helical" evidence="1">
    <location>
        <begin position="507"/>
        <end position="523"/>
    </location>
</feature>
<keyword evidence="1" id="KW-0472">Membrane</keyword>
<gene>
    <name evidence="2" type="ORF">FHS37_007700</name>
</gene>
<dbReference type="AlphaFoldDB" id="A0A7W7PYM1"/>
<dbReference type="Gene3D" id="3.40.50.1820">
    <property type="entry name" value="alpha/beta hydrolase"/>
    <property type="match status" value="2"/>
</dbReference>
<evidence type="ECO:0000313" key="3">
    <source>
        <dbReference type="Proteomes" id="UP000579523"/>
    </source>
</evidence>
<dbReference type="RefSeq" id="WP_184829742.1">
    <property type="nucleotide sequence ID" value="NZ_BMTK01000091.1"/>
</dbReference>
<organism evidence="2 3">
    <name type="scientific">Streptomyces griseomycini</name>
    <dbReference type="NCBI Taxonomy" id="66895"/>
    <lineage>
        <taxon>Bacteria</taxon>
        <taxon>Bacillati</taxon>
        <taxon>Actinomycetota</taxon>
        <taxon>Actinomycetes</taxon>
        <taxon>Kitasatosporales</taxon>
        <taxon>Streptomycetaceae</taxon>
        <taxon>Streptomyces</taxon>
    </lineage>
</organism>
<keyword evidence="1" id="KW-1133">Transmembrane helix</keyword>
<keyword evidence="3" id="KW-1185">Reference proteome</keyword>
<dbReference type="EMBL" id="JACHJI010000034">
    <property type="protein sequence ID" value="MBB4903603.1"/>
    <property type="molecule type" value="Genomic_DNA"/>
</dbReference>
<dbReference type="SUPFAM" id="SSF53474">
    <property type="entry name" value="alpha/beta-Hydrolases"/>
    <property type="match status" value="2"/>
</dbReference>
<accession>A0A7W7PYM1</accession>
<dbReference type="Proteomes" id="UP000579523">
    <property type="component" value="Unassembled WGS sequence"/>
</dbReference>
<evidence type="ECO:0000313" key="2">
    <source>
        <dbReference type="EMBL" id="MBB4903603.1"/>
    </source>
</evidence>
<protein>
    <submittedName>
        <fullName evidence="2">Pimeloyl-ACP methyl ester carboxylesterase</fullName>
    </submittedName>
</protein>
<sequence length="526" mass="58011">MARRLVIFVPAITGRTTAWDTLRRRLAELDGYGKPDCDWVVVPQDGLGYKNGSVTKLAATAGARIHEHWVAAGGYDEVVLVAHSLGGLVLRQAYLSALGVNGMHERRPWAGKVDRIVLFASLNRGVDVSWHRAWWLPPMAWCVRVLPVLRRWLVHDLLRGSDFITNLRITWIREINTQDHPPLVVQYIGTKDNLVTSDDSSDIHLFPTGWQEYLADADHNNLLRLDIAQDPDARFKLIANAFITPRGPAAVPEIGTPGKQIVILLHGIRAGNTTWVNDLKELLKAEDPGIEVVGATYGRFSARKFILPVTRRKYVGWLGDVYAEHLAKNPKATFHFVGHSNGTYLLGHSLSRIPGMRFHRVLLAGSVLPPSYDWTKRVDQGQVAQIRNERAVRDIPVAILCAGLRGFGMRDIGTGGVVGFDDDLAVKTEVYYHPGGHGAALEAPNLRRIAQYVLHGTSERPSGLRRAPARSFSLLSRLAAPLFILLGLGAFTGIVCFGLYGPWTPEINSLAAICALLAVFIAFDVA</sequence>
<reference evidence="2 3" key="1">
    <citation type="submission" date="2020-08" db="EMBL/GenBank/DDBJ databases">
        <title>Genomic Encyclopedia of Type Strains, Phase III (KMG-III): the genomes of soil and plant-associated and newly described type strains.</title>
        <authorList>
            <person name="Whitman W."/>
        </authorList>
    </citation>
    <scope>NUCLEOTIDE SEQUENCE [LARGE SCALE GENOMIC DNA]</scope>
    <source>
        <strain evidence="2 3">CECT 3273</strain>
    </source>
</reference>
<proteinExistence type="predicted"/>
<evidence type="ECO:0000256" key="1">
    <source>
        <dbReference type="SAM" id="Phobius"/>
    </source>
</evidence>
<feature type="transmembrane region" description="Helical" evidence="1">
    <location>
        <begin position="478"/>
        <end position="500"/>
    </location>
</feature>
<comment type="caution">
    <text evidence="2">The sequence shown here is derived from an EMBL/GenBank/DDBJ whole genome shotgun (WGS) entry which is preliminary data.</text>
</comment>
<keyword evidence="1" id="KW-0812">Transmembrane</keyword>